<sequence>MVPPTTPNVRRTARVRSRLVAFGGALAVIGIALTGCTPAPAPAAAPTPVASSAASALAADAPQEPAAAAQKVASAPPIRVRIPDIGVDAPLEDLHRDSSGVLLPPEEWMSAGWYVDGVAPGEIGPSVIAGHVDTVSQVAVFVDLEKLQPGARVEVDLADGTTTAFQVDRTIDVSKKEFPTAEVYGPTPDAQLRLITCNGPFDDAEHRYANNIVVFATRVA</sequence>
<dbReference type="Gene3D" id="2.40.260.10">
    <property type="entry name" value="Sortase"/>
    <property type="match status" value="1"/>
</dbReference>
<dbReference type="RefSeq" id="WP_116756461.1">
    <property type="nucleotide sequence ID" value="NZ_JBHUEX010000001.1"/>
</dbReference>
<feature type="signal peptide" evidence="3">
    <location>
        <begin position="1"/>
        <end position="27"/>
    </location>
</feature>
<gene>
    <name evidence="4" type="ORF">DDQ50_09260</name>
</gene>
<keyword evidence="3" id="KW-0732">Signal</keyword>
<dbReference type="GO" id="GO:0016787">
    <property type="term" value="F:hydrolase activity"/>
    <property type="evidence" value="ECO:0007669"/>
    <property type="project" value="UniProtKB-KW"/>
</dbReference>
<feature type="active site" description="Proton donor/acceptor" evidence="2">
    <location>
        <position position="131"/>
    </location>
</feature>
<dbReference type="OrthoDB" id="525039at2"/>
<dbReference type="Pfam" id="PF04203">
    <property type="entry name" value="Sortase"/>
    <property type="match status" value="1"/>
</dbReference>
<reference evidence="4 5" key="1">
    <citation type="submission" date="2018-05" db="EMBL/GenBank/DDBJ databases">
        <title>Amnibacterium sp. M8JJ-5, whole genome shotgun sequence.</title>
        <authorList>
            <person name="Tuo L."/>
        </authorList>
    </citation>
    <scope>NUCLEOTIDE SEQUENCE [LARGE SCALE GENOMIC DNA]</scope>
    <source>
        <strain evidence="4 5">M8JJ-5</strain>
    </source>
</reference>
<dbReference type="Proteomes" id="UP000244893">
    <property type="component" value="Unassembled WGS sequence"/>
</dbReference>
<evidence type="ECO:0000256" key="2">
    <source>
        <dbReference type="PIRSR" id="PIRSR605754-1"/>
    </source>
</evidence>
<dbReference type="EMBL" id="QEOP01000002">
    <property type="protein sequence ID" value="PVZ93947.1"/>
    <property type="molecule type" value="Genomic_DNA"/>
</dbReference>
<name>A0A2V1HUH2_9MICO</name>
<proteinExistence type="predicted"/>
<feature type="chain" id="PRO_5039309540" evidence="3">
    <location>
        <begin position="28"/>
        <end position="220"/>
    </location>
</feature>
<dbReference type="AlphaFoldDB" id="A0A2V1HUH2"/>
<evidence type="ECO:0000256" key="3">
    <source>
        <dbReference type="SAM" id="SignalP"/>
    </source>
</evidence>
<feature type="active site" description="Acyl-thioester intermediate" evidence="2">
    <location>
        <position position="197"/>
    </location>
</feature>
<evidence type="ECO:0000313" key="4">
    <source>
        <dbReference type="EMBL" id="PVZ93947.1"/>
    </source>
</evidence>
<comment type="caution">
    <text evidence="4">The sequence shown here is derived from an EMBL/GenBank/DDBJ whole genome shotgun (WGS) entry which is preliminary data.</text>
</comment>
<dbReference type="InterPro" id="IPR023365">
    <property type="entry name" value="Sortase_dom-sf"/>
</dbReference>
<accession>A0A2V1HUH2</accession>
<organism evidence="4 5">
    <name type="scientific">Amnibacterium flavum</name>
    <dbReference type="NCBI Taxonomy" id="2173173"/>
    <lineage>
        <taxon>Bacteria</taxon>
        <taxon>Bacillati</taxon>
        <taxon>Actinomycetota</taxon>
        <taxon>Actinomycetes</taxon>
        <taxon>Micrococcales</taxon>
        <taxon>Microbacteriaceae</taxon>
        <taxon>Amnibacterium</taxon>
    </lineage>
</organism>
<dbReference type="SUPFAM" id="SSF63817">
    <property type="entry name" value="Sortase"/>
    <property type="match status" value="1"/>
</dbReference>
<dbReference type="InterPro" id="IPR005754">
    <property type="entry name" value="Sortase"/>
</dbReference>
<dbReference type="CDD" id="cd05829">
    <property type="entry name" value="Sortase_F"/>
    <property type="match status" value="1"/>
</dbReference>
<dbReference type="InterPro" id="IPR042001">
    <property type="entry name" value="Sortase_F"/>
</dbReference>
<evidence type="ECO:0000313" key="5">
    <source>
        <dbReference type="Proteomes" id="UP000244893"/>
    </source>
</evidence>
<dbReference type="NCBIfam" id="NF033748">
    <property type="entry name" value="class_F_sortase"/>
    <property type="match status" value="1"/>
</dbReference>
<evidence type="ECO:0000256" key="1">
    <source>
        <dbReference type="ARBA" id="ARBA00022801"/>
    </source>
</evidence>
<protein>
    <submittedName>
        <fullName evidence="4">Class F sortase</fullName>
    </submittedName>
</protein>
<keyword evidence="5" id="KW-1185">Reference proteome</keyword>
<keyword evidence="1" id="KW-0378">Hydrolase</keyword>